<organism evidence="9 10">
    <name type="scientific">Tissierella carlieri</name>
    <dbReference type="NCBI Taxonomy" id="689904"/>
    <lineage>
        <taxon>Bacteria</taxon>
        <taxon>Bacillati</taxon>
        <taxon>Bacillota</taxon>
        <taxon>Tissierellia</taxon>
        <taxon>Tissierellales</taxon>
        <taxon>Tissierellaceae</taxon>
        <taxon>Tissierella</taxon>
    </lineage>
</organism>
<evidence type="ECO:0000256" key="6">
    <source>
        <dbReference type="ARBA" id="ARBA00038076"/>
    </source>
</evidence>
<evidence type="ECO:0000256" key="5">
    <source>
        <dbReference type="ARBA" id="ARBA00023136"/>
    </source>
</evidence>
<sequence>MKKIFMLSFANIRKSKGQTVSLFIMFLVAGFLLNAGLLVFINFGSFFEKITDELNTSDAYHIIGMNLYNEEVDRYIRNNHNVLEMEKFDSLYTWASIPYNGGTRELAFLLNDGDLERNLSKWKLIGEHLPTDSMSIYVPYVLNVDGGYELNDEFEMKIDDTIIKFTIKGFTEDGFFSSVDTGVLGLYMPHETYEKVREILGDSYKGTVVFTNLIKNDKSLETGIRELIEQGNMMTRSVLSIDLPIIQLSRTMMASMTAAMIVVFSAIVASVCLIVIRFKINNNIEEDMMKIGSLKAIGYTSRQIIYSIALQFLLIAFAGSIGGISISYFTIPIYSLIFESQSGLHWIQGFDGIISGITLGIILLAVVMVTLISAARIRRLHPIIALRGGIITHNFRKNYLPLHKSKGNLTIVLAFKSMFQNMKQSVMIGIILIAVSFSSTFAVIMFYNSAIDTKAFNEIPGVELSNAMAVLNDDADTEQLVKKIRDLDGVRKVQFIDETMVKIDDNDTLTYVMEDYSKKETDIIYEGRYPIHMNEVVISGHLAEMLQKNIGDNITLKNGEREVEFIITGLSQGINRGLMKIFMTYDSILKLDPNFKQQNLQIYLNKGVDVPEFIKTLENSYGDSIMTIVDADKNMEQSIGIYISIVSKVGIAILIITMAVVVFVLYLIISSAIIRRKHELGIQKAVGFTTFQLMNQISFGFMPPVIIGVFIGTIAGMTQGNKIMSIAQRSMGVMKANYIINTLWIISFSIAIVIISYITSMLITYSIRKISAYKLVSE</sequence>
<comment type="similarity">
    <text evidence="6">Belongs to the ABC-4 integral membrane protein family.</text>
</comment>
<keyword evidence="4 7" id="KW-1133">Transmembrane helix</keyword>
<protein>
    <submittedName>
        <fullName evidence="9">ABC transporter permease</fullName>
    </submittedName>
</protein>
<gene>
    <name evidence="9" type="ORF">NE686_05755</name>
</gene>
<evidence type="ECO:0000256" key="3">
    <source>
        <dbReference type="ARBA" id="ARBA00022692"/>
    </source>
</evidence>
<evidence type="ECO:0000256" key="2">
    <source>
        <dbReference type="ARBA" id="ARBA00022475"/>
    </source>
</evidence>
<evidence type="ECO:0000256" key="1">
    <source>
        <dbReference type="ARBA" id="ARBA00004651"/>
    </source>
</evidence>
<proteinExistence type="inferred from homology"/>
<feature type="domain" description="ABC3 transporter permease C-terminal" evidence="8">
    <location>
        <begin position="652"/>
        <end position="771"/>
    </location>
</feature>
<evidence type="ECO:0000256" key="7">
    <source>
        <dbReference type="SAM" id="Phobius"/>
    </source>
</evidence>
<dbReference type="InterPro" id="IPR050250">
    <property type="entry name" value="Macrolide_Exporter_MacB"/>
</dbReference>
<comment type="caution">
    <text evidence="9">The sequence shown here is derived from an EMBL/GenBank/DDBJ whole genome shotgun (WGS) entry which is preliminary data.</text>
</comment>
<dbReference type="InterPro" id="IPR003838">
    <property type="entry name" value="ABC3_permease_C"/>
</dbReference>
<name>A0ABT1S8A6_9FIRM</name>
<dbReference type="PANTHER" id="PTHR30572">
    <property type="entry name" value="MEMBRANE COMPONENT OF TRANSPORTER-RELATED"/>
    <property type="match status" value="1"/>
</dbReference>
<keyword evidence="2" id="KW-1003">Cell membrane</keyword>
<evidence type="ECO:0000259" key="8">
    <source>
        <dbReference type="Pfam" id="PF02687"/>
    </source>
</evidence>
<dbReference type="RefSeq" id="WP_256310792.1">
    <property type="nucleotide sequence ID" value="NZ_JANGAC010000003.1"/>
</dbReference>
<feature type="transmembrane region" description="Helical" evidence="7">
    <location>
        <begin position="649"/>
        <end position="669"/>
    </location>
</feature>
<keyword evidence="10" id="KW-1185">Reference proteome</keyword>
<feature type="transmembrane region" description="Helical" evidence="7">
    <location>
        <begin position="426"/>
        <end position="447"/>
    </location>
</feature>
<feature type="transmembrane region" description="Helical" evidence="7">
    <location>
        <begin position="738"/>
        <end position="765"/>
    </location>
</feature>
<evidence type="ECO:0000313" key="10">
    <source>
        <dbReference type="Proteomes" id="UP001524478"/>
    </source>
</evidence>
<dbReference type="Proteomes" id="UP001524478">
    <property type="component" value="Unassembled WGS sequence"/>
</dbReference>
<accession>A0ABT1S8A6</accession>
<evidence type="ECO:0000313" key="9">
    <source>
        <dbReference type="EMBL" id="MCQ4922582.1"/>
    </source>
</evidence>
<feature type="transmembrane region" description="Helical" evidence="7">
    <location>
        <begin position="353"/>
        <end position="377"/>
    </location>
</feature>
<dbReference type="Pfam" id="PF02687">
    <property type="entry name" value="FtsX"/>
    <property type="match status" value="2"/>
</dbReference>
<reference evidence="9 10" key="1">
    <citation type="submission" date="2022-06" db="EMBL/GenBank/DDBJ databases">
        <title>Isolation of gut microbiota from human fecal samples.</title>
        <authorList>
            <person name="Pamer E.G."/>
            <person name="Barat B."/>
            <person name="Waligurski E."/>
            <person name="Medina S."/>
            <person name="Paddock L."/>
            <person name="Mostad J."/>
        </authorList>
    </citation>
    <scope>NUCLEOTIDE SEQUENCE [LARGE SCALE GENOMIC DNA]</scope>
    <source>
        <strain evidence="9 10">DFI.7.95</strain>
    </source>
</reference>
<comment type="subcellular location">
    <subcellularLocation>
        <location evidence="1">Cell membrane</location>
        <topology evidence="1">Multi-pass membrane protein</topology>
    </subcellularLocation>
</comment>
<keyword evidence="3 7" id="KW-0812">Transmembrane</keyword>
<evidence type="ECO:0000256" key="4">
    <source>
        <dbReference type="ARBA" id="ARBA00022989"/>
    </source>
</evidence>
<keyword evidence="5 7" id="KW-0472">Membrane</keyword>
<feature type="domain" description="ABC3 transporter permease C-terminal" evidence="8">
    <location>
        <begin position="263"/>
        <end position="382"/>
    </location>
</feature>
<feature type="transmembrane region" description="Helical" evidence="7">
    <location>
        <begin position="20"/>
        <end position="41"/>
    </location>
</feature>
<dbReference type="PANTHER" id="PTHR30572:SF4">
    <property type="entry name" value="ABC TRANSPORTER PERMEASE YTRF"/>
    <property type="match status" value="1"/>
</dbReference>
<feature type="transmembrane region" description="Helical" evidence="7">
    <location>
        <begin position="252"/>
        <end position="276"/>
    </location>
</feature>
<dbReference type="EMBL" id="JANGAC010000003">
    <property type="protein sequence ID" value="MCQ4922582.1"/>
    <property type="molecule type" value="Genomic_DNA"/>
</dbReference>
<feature type="transmembrane region" description="Helical" evidence="7">
    <location>
        <begin position="699"/>
        <end position="718"/>
    </location>
</feature>
<feature type="transmembrane region" description="Helical" evidence="7">
    <location>
        <begin position="304"/>
        <end position="333"/>
    </location>
</feature>